<dbReference type="InterPro" id="IPR011206">
    <property type="entry name" value="Citrate_lyase_beta/mcl1/mcl2"/>
</dbReference>
<dbReference type="PANTHER" id="PTHR32308:SF10">
    <property type="entry name" value="CITRATE LYASE SUBUNIT BETA"/>
    <property type="match status" value="1"/>
</dbReference>
<dbReference type="PIRSF" id="PIRSF015582">
    <property type="entry name" value="Cit_lyase_B"/>
    <property type="match status" value="1"/>
</dbReference>
<feature type="binding site" evidence="5">
    <location>
        <position position="119"/>
    </location>
    <ligand>
        <name>Mg(2+)</name>
        <dbReference type="ChEBI" id="CHEBI:18420"/>
    </ligand>
</feature>
<dbReference type="InterPro" id="IPR040442">
    <property type="entry name" value="Pyrv_kinase-like_dom_sf"/>
</dbReference>
<dbReference type="Proteomes" id="UP000004245">
    <property type="component" value="Unassembled WGS sequence"/>
</dbReference>
<evidence type="ECO:0000256" key="5">
    <source>
        <dbReference type="PIRSR" id="PIRSR015582-2"/>
    </source>
</evidence>
<accession>E9T4V6</accession>
<gene>
    <name evidence="7" type="ORF">HMPREF0724_13584</name>
</gene>
<feature type="domain" description="HpcH/HpaI aldolase/citrate lyase" evidence="6">
    <location>
        <begin position="9"/>
        <end position="213"/>
    </location>
</feature>
<dbReference type="GO" id="GO:0016829">
    <property type="term" value="F:lyase activity"/>
    <property type="evidence" value="ECO:0007669"/>
    <property type="project" value="UniProtKB-KW"/>
</dbReference>
<evidence type="ECO:0000256" key="2">
    <source>
        <dbReference type="ARBA" id="ARBA00022723"/>
    </source>
</evidence>
<dbReference type="Pfam" id="PF03328">
    <property type="entry name" value="HpcH_HpaI"/>
    <property type="match status" value="1"/>
</dbReference>
<evidence type="ECO:0000256" key="4">
    <source>
        <dbReference type="PIRSR" id="PIRSR015582-1"/>
    </source>
</evidence>
<name>E9T4V6_RHOHA</name>
<evidence type="ECO:0000256" key="1">
    <source>
        <dbReference type="ARBA" id="ARBA00001946"/>
    </source>
</evidence>
<dbReference type="EMBL" id="ADNW02000016">
    <property type="protein sequence ID" value="EGD22711.1"/>
    <property type="molecule type" value="Genomic_DNA"/>
</dbReference>
<dbReference type="PANTHER" id="PTHR32308">
    <property type="entry name" value="LYASE BETA SUBUNIT, PUTATIVE (AFU_ORTHOLOGUE AFUA_4G13030)-RELATED"/>
    <property type="match status" value="1"/>
</dbReference>
<evidence type="ECO:0000259" key="6">
    <source>
        <dbReference type="Pfam" id="PF03328"/>
    </source>
</evidence>
<organism evidence="7 8">
    <name type="scientific">Prescottella equi ATCC 33707</name>
    <dbReference type="NCBI Taxonomy" id="525370"/>
    <lineage>
        <taxon>Bacteria</taxon>
        <taxon>Bacillati</taxon>
        <taxon>Actinomycetota</taxon>
        <taxon>Actinomycetes</taxon>
        <taxon>Mycobacteriales</taxon>
        <taxon>Nocardiaceae</taxon>
        <taxon>Prescottella</taxon>
    </lineage>
</organism>
<keyword evidence="7" id="KW-0456">Lyase</keyword>
<dbReference type="GO" id="GO:0006107">
    <property type="term" value="P:oxaloacetate metabolic process"/>
    <property type="evidence" value="ECO:0007669"/>
    <property type="project" value="TreeGrafter"/>
</dbReference>
<keyword evidence="8" id="KW-1185">Reference proteome</keyword>
<dbReference type="Gene3D" id="3.20.20.60">
    <property type="entry name" value="Phosphoenolpyruvate-binding domains"/>
    <property type="match status" value="1"/>
</dbReference>
<dbReference type="HOGENOM" id="CLU_044864_2_0_11"/>
<keyword evidence="3 5" id="KW-0460">Magnesium</keyword>
<proteinExistence type="predicted"/>
<dbReference type="OrthoDB" id="5172636at2"/>
<dbReference type="InterPro" id="IPR005000">
    <property type="entry name" value="Aldolase/citrate-lyase_domain"/>
</dbReference>
<dbReference type="RefSeq" id="WP_005515003.1">
    <property type="nucleotide sequence ID" value="NZ_CM001149.1"/>
</dbReference>
<feature type="binding site" evidence="4">
    <location>
        <position position="119"/>
    </location>
    <ligand>
        <name>substrate</name>
    </ligand>
</feature>
<sequence>MHDLTATARTLLFTPADRPARFARAQTTGADLSVLDLEDAVPAEQKPVALRNATSWLAGHTGAVRVNGVDTEWFTDEIEALRTIACAIMLPKATVRSLRALEAALAGSTANHSIIALVETAEGVLETDRIATSPHVTRMALGSFDLAAELGVDPARSPLIDRARAQMAFSSAAAGLPAPIDSVTASISDRSVIAGDVAHARLFGFTGKLCIHPAQVDPVHAALAPGQEEIVWARKVLAAASAPGALGVLAVDGHMVDRPVLIRAERIVSLAGGRR</sequence>
<protein>
    <submittedName>
        <fullName evidence="7">HpcH/HpaI aldolase/citrate lyase family protein</fullName>
    </submittedName>
</protein>
<dbReference type="InterPro" id="IPR015813">
    <property type="entry name" value="Pyrv/PenolPyrv_kinase-like_dom"/>
</dbReference>
<dbReference type="SUPFAM" id="SSF51621">
    <property type="entry name" value="Phosphoenolpyruvate/pyruvate domain"/>
    <property type="match status" value="1"/>
</dbReference>
<dbReference type="AlphaFoldDB" id="E9T4V6"/>
<feature type="binding site" evidence="5">
    <location>
        <position position="145"/>
    </location>
    <ligand>
        <name>Mg(2+)</name>
        <dbReference type="ChEBI" id="CHEBI:18420"/>
    </ligand>
</feature>
<keyword evidence="2 5" id="KW-0479">Metal-binding</keyword>
<evidence type="ECO:0000313" key="7">
    <source>
        <dbReference type="EMBL" id="EGD22711.1"/>
    </source>
</evidence>
<evidence type="ECO:0000256" key="3">
    <source>
        <dbReference type="ARBA" id="ARBA00022842"/>
    </source>
</evidence>
<feature type="binding site" evidence="4">
    <location>
        <position position="65"/>
    </location>
    <ligand>
        <name>substrate</name>
    </ligand>
</feature>
<reference evidence="7" key="1">
    <citation type="submission" date="2011-01" db="EMBL/GenBank/DDBJ databases">
        <authorList>
            <person name="Muzny D."/>
            <person name="Qin X."/>
            <person name="Buhay C."/>
            <person name="Dugan-Rocha S."/>
            <person name="Ding Y."/>
            <person name="Chen G."/>
            <person name="Hawes A."/>
            <person name="Holder M."/>
            <person name="Jhangiani S."/>
            <person name="Johnson A."/>
            <person name="Khan Z."/>
            <person name="Li Z."/>
            <person name="Liu W."/>
            <person name="Liu X."/>
            <person name="Perez L."/>
            <person name="Shen H."/>
            <person name="Wang Q."/>
            <person name="Watt J."/>
            <person name="Xi L."/>
            <person name="Xin Y."/>
            <person name="Zhou J."/>
            <person name="Deng J."/>
            <person name="Jiang H."/>
            <person name="Liu Y."/>
            <person name="Qu J."/>
            <person name="Song X.-Z."/>
            <person name="Zhang L."/>
            <person name="Villasana D."/>
            <person name="Johnson A."/>
            <person name="Liu J."/>
            <person name="Liyanage D."/>
            <person name="Lorensuhewa L."/>
            <person name="Robinson T."/>
            <person name="Song A."/>
            <person name="Song B.-B."/>
            <person name="Dinh H."/>
            <person name="Thornton R."/>
            <person name="Coyle M."/>
            <person name="Francisco L."/>
            <person name="Jackson L."/>
            <person name="Javaid M."/>
            <person name="Korchina V."/>
            <person name="Kovar C."/>
            <person name="Mata R."/>
            <person name="Mathew T."/>
            <person name="Ngo R."/>
            <person name="Nguyen L."/>
            <person name="Nguyen N."/>
            <person name="Okwuonu G."/>
            <person name="Ongeri F."/>
            <person name="Pham C."/>
            <person name="Simmons D."/>
            <person name="Wilczek-Boney K."/>
            <person name="Hale W."/>
            <person name="Jakkamsetti A."/>
            <person name="Pham P."/>
            <person name="Ruth R."/>
            <person name="San Lucas F."/>
            <person name="Warren J."/>
            <person name="Zhang J."/>
            <person name="Zhao Z."/>
            <person name="Zhou C."/>
            <person name="Zhu D."/>
            <person name="Lee S."/>
            <person name="Bess C."/>
            <person name="Blankenburg K."/>
            <person name="Forbes L."/>
            <person name="Fu Q."/>
            <person name="Gubbala S."/>
            <person name="Hirani K."/>
            <person name="Jayaseelan J.C."/>
            <person name="Lara F."/>
            <person name="Munidasa M."/>
            <person name="Palculict T."/>
            <person name="Patil S."/>
            <person name="Pu L.-L."/>
            <person name="Saada N."/>
            <person name="Tang L."/>
            <person name="Weissenberger G."/>
            <person name="Zhu Y."/>
            <person name="Hemphill L."/>
            <person name="Shang Y."/>
            <person name="Youmans B."/>
            <person name="Ayvaz T."/>
            <person name="Ross M."/>
            <person name="Santibanez J."/>
            <person name="Aqrawi P."/>
            <person name="Gross S."/>
            <person name="Joshi V."/>
            <person name="Fowler G."/>
            <person name="Nazareth L."/>
            <person name="Reid J."/>
            <person name="Worley K."/>
            <person name="Petrosino J."/>
            <person name="Highlander S."/>
            <person name="Gibbs R."/>
        </authorList>
    </citation>
    <scope>NUCLEOTIDE SEQUENCE [LARGE SCALE GENOMIC DNA]</scope>
    <source>
        <strain evidence="7">ATCC 33707</strain>
    </source>
</reference>
<comment type="cofactor">
    <cofactor evidence="1">
        <name>Mg(2+)</name>
        <dbReference type="ChEBI" id="CHEBI:18420"/>
    </cofactor>
</comment>
<evidence type="ECO:0000313" key="8">
    <source>
        <dbReference type="Proteomes" id="UP000004245"/>
    </source>
</evidence>
<comment type="caution">
    <text evidence="7">The sequence shown here is derived from an EMBL/GenBank/DDBJ whole genome shotgun (WGS) entry which is preliminary data.</text>
</comment>
<dbReference type="GO" id="GO:0000287">
    <property type="term" value="F:magnesium ion binding"/>
    <property type="evidence" value="ECO:0007669"/>
    <property type="project" value="TreeGrafter"/>
</dbReference>